<organism evidence="4 5">
    <name type="scientific">Diaporthe australafricana</name>
    <dbReference type="NCBI Taxonomy" id="127596"/>
    <lineage>
        <taxon>Eukaryota</taxon>
        <taxon>Fungi</taxon>
        <taxon>Dikarya</taxon>
        <taxon>Ascomycota</taxon>
        <taxon>Pezizomycotina</taxon>
        <taxon>Sordariomycetes</taxon>
        <taxon>Sordariomycetidae</taxon>
        <taxon>Diaporthales</taxon>
        <taxon>Diaporthaceae</taxon>
        <taxon>Diaporthe</taxon>
    </lineage>
</organism>
<feature type="compositionally biased region" description="Pro residues" evidence="2">
    <location>
        <begin position="1031"/>
        <end position="1047"/>
    </location>
</feature>
<keyword evidence="3" id="KW-0472">Membrane</keyword>
<name>A0ABR3WRG8_9PEZI</name>
<feature type="compositionally biased region" description="Polar residues" evidence="2">
    <location>
        <begin position="541"/>
        <end position="550"/>
    </location>
</feature>
<feature type="compositionally biased region" description="Basic and acidic residues" evidence="2">
    <location>
        <begin position="860"/>
        <end position="873"/>
    </location>
</feature>
<feature type="compositionally biased region" description="Basic and acidic residues" evidence="2">
    <location>
        <begin position="744"/>
        <end position="764"/>
    </location>
</feature>
<feature type="compositionally biased region" description="Polar residues" evidence="2">
    <location>
        <begin position="129"/>
        <end position="145"/>
    </location>
</feature>
<proteinExistence type="predicted"/>
<keyword evidence="1" id="KW-0175">Coiled coil</keyword>
<feature type="region of interest" description="Disordered" evidence="2">
    <location>
        <begin position="1"/>
        <end position="295"/>
    </location>
</feature>
<feature type="region of interest" description="Disordered" evidence="2">
    <location>
        <begin position="840"/>
        <end position="919"/>
    </location>
</feature>
<protein>
    <submittedName>
        <fullName evidence="4">Uncharacterized protein</fullName>
    </submittedName>
</protein>
<feature type="compositionally biased region" description="Acidic residues" evidence="2">
    <location>
        <begin position="30"/>
        <end position="41"/>
    </location>
</feature>
<reference evidence="4 5" key="1">
    <citation type="journal article" date="2024" name="IMA Fungus">
        <title>IMA Genome - F19 : A genome assembly and annotation guide to empower mycologists, including annotated draft genome sequences of Ceratocystis pirilliformis, Diaporthe australafricana, Fusarium ophioides, Paecilomyces lecythidis, and Sporothrix stenoceras.</title>
        <authorList>
            <person name="Aylward J."/>
            <person name="Wilson A.M."/>
            <person name="Visagie C.M."/>
            <person name="Spraker J."/>
            <person name="Barnes I."/>
            <person name="Buitendag C."/>
            <person name="Ceriani C."/>
            <person name="Del Mar Angel L."/>
            <person name="du Plessis D."/>
            <person name="Fuchs T."/>
            <person name="Gasser K."/>
            <person name="Kramer D."/>
            <person name="Li W."/>
            <person name="Munsamy K."/>
            <person name="Piso A."/>
            <person name="Price J.L."/>
            <person name="Sonnekus B."/>
            <person name="Thomas C."/>
            <person name="van der Nest A."/>
            <person name="van Dijk A."/>
            <person name="van Heerden A."/>
            <person name="van Vuuren N."/>
            <person name="Yilmaz N."/>
            <person name="Duong T.A."/>
            <person name="van der Merwe N.A."/>
            <person name="Wingfield M.J."/>
            <person name="Wingfield B.D."/>
        </authorList>
    </citation>
    <scope>NUCLEOTIDE SEQUENCE [LARGE SCALE GENOMIC DNA]</scope>
    <source>
        <strain evidence="4 5">CMW 18300</strain>
    </source>
</reference>
<feature type="region of interest" description="Disordered" evidence="2">
    <location>
        <begin position="651"/>
        <end position="789"/>
    </location>
</feature>
<keyword evidence="3" id="KW-0812">Transmembrane</keyword>
<feature type="compositionally biased region" description="Pro residues" evidence="2">
    <location>
        <begin position="1059"/>
        <end position="1070"/>
    </location>
</feature>
<feature type="compositionally biased region" description="Basic and acidic residues" evidence="2">
    <location>
        <begin position="1071"/>
        <end position="1080"/>
    </location>
</feature>
<evidence type="ECO:0000256" key="1">
    <source>
        <dbReference type="SAM" id="Coils"/>
    </source>
</evidence>
<evidence type="ECO:0000313" key="4">
    <source>
        <dbReference type="EMBL" id="KAL1866006.1"/>
    </source>
</evidence>
<feature type="compositionally biased region" description="Low complexity" evidence="2">
    <location>
        <begin position="765"/>
        <end position="781"/>
    </location>
</feature>
<feature type="transmembrane region" description="Helical" evidence="3">
    <location>
        <begin position="1176"/>
        <end position="1196"/>
    </location>
</feature>
<feature type="compositionally biased region" description="Polar residues" evidence="2">
    <location>
        <begin position="284"/>
        <end position="293"/>
    </location>
</feature>
<feature type="compositionally biased region" description="Polar residues" evidence="2">
    <location>
        <begin position="605"/>
        <end position="616"/>
    </location>
</feature>
<feature type="transmembrane region" description="Helical" evidence="3">
    <location>
        <begin position="1134"/>
        <end position="1156"/>
    </location>
</feature>
<comment type="caution">
    <text evidence="4">The sequence shown here is derived from an EMBL/GenBank/DDBJ whole genome shotgun (WGS) entry which is preliminary data.</text>
</comment>
<feature type="compositionally biased region" description="Low complexity" evidence="2">
    <location>
        <begin position="841"/>
        <end position="859"/>
    </location>
</feature>
<feature type="compositionally biased region" description="Low complexity" evidence="2">
    <location>
        <begin position="661"/>
        <end position="694"/>
    </location>
</feature>
<feature type="compositionally biased region" description="Low complexity" evidence="2">
    <location>
        <begin position="908"/>
        <end position="919"/>
    </location>
</feature>
<keyword evidence="3" id="KW-1133">Transmembrane helix</keyword>
<feature type="compositionally biased region" description="Polar residues" evidence="2">
    <location>
        <begin position="177"/>
        <end position="205"/>
    </location>
</feature>
<dbReference type="Proteomes" id="UP001583177">
    <property type="component" value="Unassembled WGS sequence"/>
</dbReference>
<evidence type="ECO:0000256" key="2">
    <source>
        <dbReference type="SAM" id="MobiDB-lite"/>
    </source>
</evidence>
<feature type="compositionally biased region" description="Low complexity" evidence="2">
    <location>
        <begin position="218"/>
        <end position="228"/>
    </location>
</feature>
<evidence type="ECO:0000256" key="3">
    <source>
        <dbReference type="SAM" id="Phobius"/>
    </source>
</evidence>
<feature type="compositionally biased region" description="Polar residues" evidence="2">
    <location>
        <begin position="723"/>
        <end position="740"/>
    </location>
</feature>
<dbReference type="EMBL" id="JAWRVE010000058">
    <property type="protein sequence ID" value="KAL1866006.1"/>
    <property type="molecule type" value="Genomic_DNA"/>
</dbReference>
<feature type="region of interest" description="Disordered" evidence="2">
    <location>
        <begin position="595"/>
        <end position="618"/>
    </location>
</feature>
<keyword evidence="5" id="KW-1185">Reference proteome</keyword>
<feature type="compositionally biased region" description="Low complexity" evidence="2">
    <location>
        <begin position="44"/>
        <end position="64"/>
    </location>
</feature>
<accession>A0ABR3WRG8</accession>
<evidence type="ECO:0000313" key="5">
    <source>
        <dbReference type="Proteomes" id="UP001583177"/>
    </source>
</evidence>
<feature type="region of interest" description="Disordered" evidence="2">
    <location>
        <begin position="524"/>
        <end position="572"/>
    </location>
</feature>
<feature type="region of interest" description="Disordered" evidence="2">
    <location>
        <begin position="423"/>
        <end position="442"/>
    </location>
</feature>
<gene>
    <name evidence="4" type="ORF">Daus18300_006907</name>
</gene>
<feature type="region of interest" description="Disordered" evidence="2">
    <location>
        <begin position="1005"/>
        <end position="1093"/>
    </location>
</feature>
<feature type="transmembrane region" description="Helical" evidence="3">
    <location>
        <begin position="1108"/>
        <end position="1127"/>
    </location>
</feature>
<feature type="compositionally biased region" description="Low complexity" evidence="2">
    <location>
        <begin position="423"/>
        <end position="436"/>
    </location>
</feature>
<sequence length="1254" mass="134194">MSNTDRDDGDDNAPPSPETTADDPIAVLLDQEDTLDQIEEDTPGRSMPGSDGGPSSQPPAASDQNLDDGGTEDTRTTEQPQEGEGQWATPVRRRPVGPSDGQQSPASDLSVDRTPSRPSDSNPFVDRTPSPSRAAPQTPSRNNGMMSRFLNRWIVATPTPRPRRTNTAGSGDIPSIAPTSNPTAPSGSRPGSLTSVTTAPSTGSPTPELVGPSRRRLNSQSSSSQGSAGSPGRGDAGPRPTRANTGLSIDADAGDLEAIGENTPTPIGTRSRRFPITPRGASDGSGSLPTTPTDPEWELRRRNRALLGIFDIIRTRGLATDGTGWEQGRDRLRDWTFQLGNNTLDAMTDEGVASMTGVLAGANVPDEIRPQILREVERRGRATRDRVNTALADERVFLDNTANSIVGIIESANIRARGRGASSAASVASQSSQSSQPEPAPMERRALMRNTREQLIDTILALDQRRNEAEERIAELEDAAAHTKEATDAERVRLQANANAAQTEYRRETQDLRNESQYWQDLAEAARPAAPPTQDPAIQPPSRSESQGSRETTRSRSETGSAPRSPAREQAFDDLRTVFGNIAQHERLVRRLQESAGLDPGPSDADTSPWSPNAQIPRTRLLLELRTVTGERDEARQNEDRLQARVDALEAARLSPPSPRGSGLLGNLFGGNRERQSSSGDSRSRSGSRANSDAPPRNLADELEAQSSGESDNASRRSDASRTPSNASNRQPDASRRPSNASRRQSDASRRQSDASRRQSDASRRPSNASSRQSNASSRQSGRPDVENPAPLRVIPEWLAAHPDGPCEDCVPVLRFPPELGELPTCGCICDLALGIPPPSAAGSSGSGSSKSRASSRSVRFADDGAVRDENNGRRRPAPLNLTSLSIPEEEDDTNRPGTPHPAIVDGSQPAAPASDAQPEVAVLAAPGGRRGQNCPCCGRGVFGPPAAGGPQVAFFTCRNMAGQRAPLGAPPRAEGPMTLAEGLRTALAAAAAAAAGLVGTGGANRGNAGPPAPPEAVAPADGDRDNAEPPAGPGPVAPGPVAPEPVAPGGRDRRNTDPPAPPGRAPPPILEERNRRNTDPPRIVAPGAPLGDNGDFQGPRQAAWDPVMAALTLLWDLIIFLPMLLFRGLGLIIWWIYNAICYGAEMGLYLNLRYLARLNVIRPAAMAIPFPSRDVQMIALWFLIVWFVTMLIALYEERRIWRAANAQDTAAYFRGLAARRPYPWWSIYQVDYGLLQPVFGRVSEWLHAWYFGE</sequence>
<feature type="coiled-coil region" evidence="1">
    <location>
        <begin position="452"/>
        <end position="511"/>
    </location>
</feature>